<feature type="region of interest" description="Disordered" evidence="1">
    <location>
        <begin position="175"/>
        <end position="196"/>
    </location>
</feature>
<proteinExistence type="predicted"/>
<protein>
    <submittedName>
        <fullName evidence="3">Uncharacterized protein</fullName>
    </submittedName>
</protein>
<organism evidence="3 4">
    <name type="scientific">Ktedonobacter robiniae</name>
    <dbReference type="NCBI Taxonomy" id="2778365"/>
    <lineage>
        <taxon>Bacteria</taxon>
        <taxon>Bacillati</taxon>
        <taxon>Chloroflexota</taxon>
        <taxon>Ktedonobacteria</taxon>
        <taxon>Ktedonobacterales</taxon>
        <taxon>Ktedonobacteraceae</taxon>
        <taxon>Ktedonobacter</taxon>
    </lineage>
</organism>
<keyword evidence="2" id="KW-0812">Transmembrane</keyword>
<evidence type="ECO:0000313" key="4">
    <source>
        <dbReference type="Proteomes" id="UP000654345"/>
    </source>
</evidence>
<gene>
    <name evidence="3" type="ORF">KSB_10940</name>
</gene>
<keyword evidence="2" id="KW-0472">Membrane</keyword>
<keyword evidence="4" id="KW-1185">Reference proteome</keyword>
<feature type="transmembrane region" description="Helical" evidence="2">
    <location>
        <begin position="17"/>
        <end position="40"/>
    </location>
</feature>
<evidence type="ECO:0000256" key="1">
    <source>
        <dbReference type="SAM" id="MobiDB-lite"/>
    </source>
</evidence>
<comment type="caution">
    <text evidence="3">The sequence shown here is derived from an EMBL/GenBank/DDBJ whole genome shotgun (WGS) entry which is preliminary data.</text>
</comment>
<dbReference type="EMBL" id="BNJG01000001">
    <property type="protein sequence ID" value="GHO52619.1"/>
    <property type="molecule type" value="Genomic_DNA"/>
</dbReference>
<accession>A0ABQ3UIQ3</accession>
<evidence type="ECO:0000313" key="3">
    <source>
        <dbReference type="EMBL" id="GHO52619.1"/>
    </source>
</evidence>
<dbReference type="Proteomes" id="UP000654345">
    <property type="component" value="Unassembled WGS sequence"/>
</dbReference>
<dbReference type="RefSeq" id="WP_201369499.1">
    <property type="nucleotide sequence ID" value="NZ_BNJG01000001.1"/>
</dbReference>
<name>A0ABQ3UIQ3_9CHLR</name>
<evidence type="ECO:0000256" key="2">
    <source>
        <dbReference type="SAM" id="Phobius"/>
    </source>
</evidence>
<keyword evidence="2" id="KW-1133">Transmembrane helix</keyword>
<sequence length="196" mass="21554">MFLVLGVNPILEMGGRIAAIIICLFAFVFIIVSVALNFAMAWGLSLLREKVNVVQKVRPEVESVNQATMRARQGLPPDENESALARTVAKVPVGVQKIDTKTVQLADKAAKGLIEARARTVQAQTILKAFFLPGLMRRETLAKEEARLDAAGLEFKSPGYRILMEEQAPEVPIEASNGEGARQRMEAQQLRNVTTR</sequence>
<reference evidence="3 4" key="1">
    <citation type="journal article" date="2021" name="Int. J. Syst. Evol. Microbiol.">
        <title>Reticulibacter mediterranei gen. nov., sp. nov., within the new family Reticulibacteraceae fam. nov., and Ktedonospora formicarum gen. nov., sp. nov., Ktedonobacter robiniae sp. nov., Dictyobacter formicarum sp. nov. and Dictyobacter arantiisoli sp. nov., belonging to the class Ktedonobacteria.</title>
        <authorList>
            <person name="Yabe S."/>
            <person name="Zheng Y."/>
            <person name="Wang C.M."/>
            <person name="Sakai Y."/>
            <person name="Abe K."/>
            <person name="Yokota A."/>
            <person name="Donadio S."/>
            <person name="Cavaletti L."/>
            <person name="Monciardini P."/>
        </authorList>
    </citation>
    <scope>NUCLEOTIDE SEQUENCE [LARGE SCALE GENOMIC DNA]</scope>
    <source>
        <strain evidence="3 4">SOSP1-30</strain>
    </source>
</reference>